<dbReference type="InterPro" id="IPR008984">
    <property type="entry name" value="SMAD_FHA_dom_sf"/>
</dbReference>
<evidence type="ECO:0000259" key="13">
    <source>
        <dbReference type="PROSITE" id="PS50011"/>
    </source>
</evidence>
<evidence type="ECO:0000259" key="12">
    <source>
        <dbReference type="PROSITE" id="PS50006"/>
    </source>
</evidence>
<evidence type="ECO:0000256" key="8">
    <source>
        <dbReference type="PIRSR" id="PIRSR630616-2"/>
    </source>
</evidence>
<dbReference type="Gene3D" id="2.60.200.20">
    <property type="match status" value="1"/>
</dbReference>
<feature type="binding site" evidence="8 10">
    <location>
        <position position="317"/>
    </location>
    <ligand>
        <name>ATP</name>
        <dbReference type="ChEBI" id="CHEBI:30616"/>
    </ligand>
</feature>
<feature type="domain" description="Protein kinase" evidence="13">
    <location>
        <begin position="288"/>
        <end position="573"/>
    </location>
</feature>
<evidence type="ECO:0000256" key="4">
    <source>
        <dbReference type="ARBA" id="ARBA00022741"/>
    </source>
</evidence>
<dbReference type="FunFam" id="3.30.200.20:FF:000470">
    <property type="entry name" value="Serine/threonine-protein kinase RAD53"/>
    <property type="match status" value="1"/>
</dbReference>
<dbReference type="SMART" id="SM00240">
    <property type="entry name" value="FHA"/>
    <property type="match status" value="1"/>
</dbReference>
<comment type="caution">
    <text evidence="14">The sequence shown here is derived from an EMBL/GenBank/DDBJ whole genome shotgun (WGS) entry which is preliminary data.</text>
</comment>
<feature type="cross-link" description="Glycyl lysine isopeptide (Lys-Gly) (interchain with G-Cter in SUMO2)" evidence="9">
    <location>
        <position position="414"/>
    </location>
</feature>
<feature type="compositionally biased region" description="Low complexity" evidence="11">
    <location>
        <begin position="681"/>
        <end position="692"/>
    </location>
</feature>
<feature type="compositionally biased region" description="Polar residues" evidence="11">
    <location>
        <begin position="781"/>
        <end position="793"/>
    </location>
</feature>
<dbReference type="GO" id="GO:0005524">
    <property type="term" value="F:ATP binding"/>
    <property type="evidence" value="ECO:0007669"/>
    <property type="project" value="UniProtKB-UniRule"/>
</dbReference>
<gene>
    <name evidence="14" type="ORF">EJ08DRAFT_674530</name>
</gene>
<comment type="similarity">
    <text evidence="1">Belongs to the protein kinase superfamily. CAMK Ser/Thr protein kinase family. CHEK2 subfamily.</text>
</comment>
<dbReference type="SUPFAM" id="SSF56112">
    <property type="entry name" value="Protein kinase-like (PK-like)"/>
    <property type="match status" value="1"/>
</dbReference>
<evidence type="ECO:0000256" key="5">
    <source>
        <dbReference type="ARBA" id="ARBA00022777"/>
    </source>
</evidence>
<dbReference type="EMBL" id="MU007010">
    <property type="protein sequence ID" value="KAF2436668.1"/>
    <property type="molecule type" value="Genomic_DNA"/>
</dbReference>
<organism evidence="14 15">
    <name type="scientific">Tothia fuscella</name>
    <dbReference type="NCBI Taxonomy" id="1048955"/>
    <lineage>
        <taxon>Eukaryota</taxon>
        <taxon>Fungi</taxon>
        <taxon>Dikarya</taxon>
        <taxon>Ascomycota</taxon>
        <taxon>Pezizomycotina</taxon>
        <taxon>Dothideomycetes</taxon>
        <taxon>Pleosporomycetidae</taxon>
        <taxon>Venturiales</taxon>
        <taxon>Cylindrosympodiaceae</taxon>
        <taxon>Tothia</taxon>
    </lineage>
</organism>
<dbReference type="Proteomes" id="UP000800235">
    <property type="component" value="Unassembled WGS sequence"/>
</dbReference>
<dbReference type="OrthoDB" id="504170at2759"/>
<dbReference type="PANTHER" id="PTHR24350">
    <property type="entry name" value="SERINE/THREONINE-PROTEIN KINASE IAL-RELATED"/>
    <property type="match status" value="1"/>
</dbReference>
<dbReference type="Pfam" id="PF00069">
    <property type="entry name" value="Pkinase"/>
    <property type="match status" value="1"/>
</dbReference>
<evidence type="ECO:0000256" key="1">
    <source>
        <dbReference type="ARBA" id="ARBA00005575"/>
    </source>
</evidence>
<dbReference type="InterPro" id="IPR008271">
    <property type="entry name" value="Ser/Thr_kinase_AS"/>
</dbReference>
<name>A0A9P4P4N5_9PEZI</name>
<dbReference type="InterPro" id="IPR000253">
    <property type="entry name" value="FHA_dom"/>
</dbReference>
<evidence type="ECO:0000256" key="7">
    <source>
        <dbReference type="PIRSR" id="PIRSR630616-1"/>
    </source>
</evidence>
<keyword evidence="15" id="KW-1185">Reference proteome</keyword>
<evidence type="ECO:0000313" key="14">
    <source>
        <dbReference type="EMBL" id="KAF2436668.1"/>
    </source>
</evidence>
<dbReference type="FunFam" id="1.10.510.10:FF:000571">
    <property type="entry name" value="Maternal embryonic leucine zipper kinase"/>
    <property type="match status" value="1"/>
</dbReference>
<proteinExistence type="inferred from homology"/>
<protein>
    <submittedName>
        <fullName evidence="14">Pkinase-domain-containing protein</fullName>
    </submittedName>
</protein>
<evidence type="ECO:0000256" key="3">
    <source>
        <dbReference type="ARBA" id="ARBA00022679"/>
    </source>
</evidence>
<dbReference type="InterPro" id="IPR011009">
    <property type="entry name" value="Kinase-like_dom_sf"/>
</dbReference>
<evidence type="ECO:0000313" key="15">
    <source>
        <dbReference type="Proteomes" id="UP000800235"/>
    </source>
</evidence>
<dbReference type="PROSITE" id="PS00108">
    <property type="entry name" value="PROTEIN_KINASE_ST"/>
    <property type="match status" value="1"/>
</dbReference>
<feature type="region of interest" description="Disordered" evidence="11">
    <location>
        <begin position="781"/>
        <end position="863"/>
    </location>
</feature>
<accession>A0A9P4P4N5</accession>
<dbReference type="PROSITE" id="PS50011">
    <property type="entry name" value="PROTEIN_KINASE_DOM"/>
    <property type="match status" value="1"/>
</dbReference>
<evidence type="ECO:0000256" key="6">
    <source>
        <dbReference type="ARBA" id="ARBA00022840"/>
    </source>
</evidence>
<keyword evidence="6 8" id="KW-0067">ATP-binding</keyword>
<dbReference type="AlphaFoldDB" id="A0A9P4P4N5"/>
<dbReference type="InterPro" id="IPR017441">
    <property type="entry name" value="Protein_kinase_ATP_BS"/>
</dbReference>
<reference evidence="14" key="1">
    <citation type="journal article" date="2020" name="Stud. Mycol.">
        <title>101 Dothideomycetes genomes: a test case for predicting lifestyles and emergence of pathogens.</title>
        <authorList>
            <person name="Haridas S."/>
            <person name="Albert R."/>
            <person name="Binder M."/>
            <person name="Bloem J."/>
            <person name="Labutti K."/>
            <person name="Salamov A."/>
            <person name="Andreopoulos B."/>
            <person name="Baker S."/>
            <person name="Barry K."/>
            <person name="Bills G."/>
            <person name="Bluhm B."/>
            <person name="Cannon C."/>
            <person name="Castanera R."/>
            <person name="Culley D."/>
            <person name="Daum C."/>
            <person name="Ezra D."/>
            <person name="Gonzalez J."/>
            <person name="Henrissat B."/>
            <person name="Kuo A."/>
            <person name="Liang C."/>
            <person name="Lipzen A."/>
            <person name="Lutzoni F."/>
            <person name="Magnuson J."/>
            <person name="Mondo S."/>
            <person name="Nolan M."/>
            <person name="Ohm R."/>
            <person name="Pangilinan J."/>
            <person name="Park H.-J."/>
            <person name="Ramirez L."/>
            <person name="Alfaro M."/>
            <person name="Sun H."/>
            <person name="Tritt A."/>
            <person name="Yoshinaga Y."/>
            <person name="Zwiers L.-H."/>
            <person name="Turgeon B."/>
            <person name="Goodwin S."/>
            <person name="Spatafora J."/>
            <person name="Crous P."/>
            <person name="Grigoriev I."/>
        </authorList>
    </citation>
    <scope>NUCLEOTIDE SEQUENCE</scope>
    <source>
        <strain evidence="14">CBS 130266</strain>
    </source>
</reference>
<dbReference type="GO" id="GO:0004674">
    <property type="term" value="F:protein serine/threonine kinase activity"/>
    <property type="evidence" value="ECO:0007669"/>
    <property type="project" value="UniProtKB-KW"/>
</dbReference>
<keyword evidence="3" id="KW-0808">Transferase</keyword>
<keyword evidence="5" id="KW-0418">Kinase</keyword>
<feature type="region of interest" description="Disordered" evidence="11">
    <location>
        <begin position="670"/>
        <end position="692"/>
    </location>
</feature>
<feature type="domain" description="FHA" evidence="12">
    <location>
        <begin position="131"/>
        <end position="184"/>
    </location>
</feature>
<dbReference type="SMART" id="SM00220">
    <property type="entry name" value="S_TKc"/>
    <property type="match status" value="1"/>
</dbReference>
<feature type="compositionally biased region" description="Polar residues" evidence="11">
    <location>
        <begin position="810"/>
        <end position="826"/>
    </location>
</feature>
<keyword evidence="2" id="KW-0723">Serine/threonine-protein kinase</keyword>
<evidence type="ECO:0000256" key="11">
    <source>
        <dbReference type="SAM" id="MobiDB-lite"/>
    </source>
</evidence>
<keyword evidence="4 8" id="KW-0547">Nucleotide-binding</keyword>
<dbReference type="Pfam" id="PF00498">
    <property type="entry name" value="FHA"/>
    <property type="match status" value="1"/>
</dbReference>
<dbReference type="Gene3D" id="1.10.510.10">
    <property type="entry name" value="Transferase(Phosphotransferase) domain 1"/>
    <property type="match status" value="1"/>
</dbReference>
<feature type="active site" description="Proton acceptor" evidence="7">
    <location>
        <position position="412"/>
    </location>
</feature>
<dbReference type="PROSITE" id="PS50006">
    <property type="entry name" value="FHA_DOMAIN"/>
    <property type="match status" value="1"/>
</dbReference>
<feature type="binding site" evidence="8">
    <location>
        <position position="432"/>
    </location>
    <ligand>
        <name>ATP</name>
        <dbReference type="ChEBI" id="CHEBI:30616"/>
    </ligand>
</feature>
<evidence type="ECO:0000256" key="9">
    <source>
        <dbReference type="PIRSR" id="PIRSR630616-3"/>
    </source>
</evidence>
<evidence type="ECO:0000256" key="2">
    <source>
        <dbReference type="ARBA" id="ARBA00022527"/>
    </source>
</evidence>
<dbReference type="PROSITE" id="PS00107">
    <property type="entry name" value="PROTEIN_KINASE_ATP"/>
    <property type="match status" value="1"/>
</dbReference>
<dbReference type="InterPro" id="IPR030616">
    <property type="entry name" value="Aur-like"/>
</dbReference>
<dbReference type="InterPro" id="IPR000719">
    <property type="entry name" value="Prot_kinase_dom"/>
</dbReference>
<sequence length="1063" mass="117879">MFVHGLLRAYANKRKAEAMDDDATQPATQQVLDPRRIGRNNSGLNDSDVSDVICILHPSSLAAFKIVSNTADHSPQHVLQSDSLATFDEEHLDPQDLEEQDTFVLNDDASRNVQDLALRMSSTTVSPILGFCFGRNARSCDIVIDVDSVKRVSNLHFRIFINPQGVLMLEDMSTNGTLVDDKHLKGKNARSPATRMLTSGSIIQIPSTKAEESVKFIVRIPSRAGHTPEFSRNVHAYLNRMALAEKLHYEQAQRHGQFVQPHSYLYLRTAPMPPPNPHGMNWDGGEEYNVVGLLGKGAFATVYKLATKRDGHLFAAKELEKKRFIKNGRMDQRLDNEMQIMKSIKHPNIVDYTGYEDHHDHLYIIMEFVPCGDLQQYLKAHKTLPEPEARLMSRQVLDALHYLHGKQITHRDIKPDNILLASIDPFNIKLSDFGLSKVVATNETFLKTFCGTLLYCAPEVFPHYEEHVQKKGQKRRRTGPSTQSNFHQYSQSVDIWSYAAVLWLSLCGTPPFEGVVDHTGRGMFTKIMETQLDINPLLSMGTSANAIDLLNKMLTTDPAARFNEVECLNHPWLTDGKLRIANNLDLGLNAIIEEEEAGIVTQGARAFSQLSIGDAQANAQAGAALVDYSSGDFDFLDPRISKRVRADEEAPNPNQIREQAAIRTSSSGIFPYEGEVDAGHPQPTQSTPRQPRLFGEIGESALKDSGTLGVYTTNALAMQQPSEELSSGSQGVDFDMDGVDLSSFQEGQVTSNMFRSDGGAFTTTSLLGTEAMVGELNMESPNSAFSQDVSSEAHSFEPQTPPSPERVVENSKSPSQKRPSQDITPKQQKKPFDRQIRMNIPTELLYDPLDPRRRTASSPLSSLPATVRNSVQLNDTTNGSSKLSSAVTIPSDFPNTSTTARYGTLTTTKDSFLHMVLKIDSHVMMFGRDPLNTEVFSDVYDTRVGKKAIGVFYNAPGLTKMVREEKDWTRAKDLHVVVKTFSAKGILINGVKLPPTDGEGVNVCGRLYTGDVITVFRDMALGGGGKRECLKFVCYFSLGEAAGRRPEHKPFEIIPAVEQPYQQ</sequence>
<dbReference type="SUPFAM" id="SSF49879">
    <property type="entry name" value="SMAD/FHA domain"/>
    <property type="match status" value="1"/>
</dbReference>
<dbReference type="CDD" id="cd00060">
    <property type="entry name" value="FHA"/>
    <property type="match status" value="1"/>
</dbReference>
<evidence type="ECO:0000256" key="10">
    <source>
        <dbReference type="PROSITE-ProRule" id="PRU10141"/>
    </source>
</evidence>